<evidence type="ECO:0000313" key="1">
    <source>
        <dbReference type="EMBL" id="BAV97515.1"/>
    </source>
</evidence>
<dbReference type="GeneID" id="83063898"/>
<proteinExistence type="predicted"/>
<evidence type="ECO:0000313" key="2">
    <source>
        <dbReference type="Proteomes" id="UP000218824"/>
    </source>
</evidence>
<dbReference type="KEGG" id="lem:LEN_2028"/>
<name>A0AAU9AEI7_LYSEN</name>
<accession>A0AAU9AEI7</accession>
<dbReference type="AlphaFoldDB" id="A0AAU9AEI7"/>
<gene>
    <name evidence="1" type="ORF">LEN_2028</name>
</gene>
<organism evidence="1 2">
    <name type="scientific">Lysobacter enzymogenes</name>
    <dbReference type="NCBI Taxonomy" id="69"/>
    <lineage>
        <taxon>Bacteria</taxon>
        <taxon>Pseudomonadati</taxon>
        <taxon>Pseudomonadota</taxon>
        <taxon>Gammaproteobacteria</taxon>
        <taxon>Lysobacterales</taxon>
        <taxon>Lysobacteraceae</taxon>
        <taxon>Lysobacter</taxon>
    </lineage>
</organism>
<sequence length="106" mass="11492">MSAPAWRDWAPAQGWDAFAAHRALSDALWAGLGEGEGGWHYLNPTRELSIWECEADGSALLIEYRDDERIARLQCDGGRAQAYLAPIAAAFGLRRGDAPADPPPAD</sequence>
<dbReference type="Proteomes" id="UP000218824">
    <property type="component" value="Chromosome"/>
</dbReference>
<reference evidence="1 2" key="1">
    <citation type="journal article" date="2017" name="DNA Res.">
        <title>Complete genome sequence and expression profile of the commercial lytic enzyme producer Lysobacter enzymogenes M497-1.</title>
        <authorList>
            <person name="Takami H."/>
            <person name="Toyoda A."/>
            <person name="Uchiyama I."/>
            <person name="Itoh T."/>
            <person name="Takaki Y."/>
            <person name="Arai W."/>
            <person name="Nishi S."/>
            <person name="Kawai M."/>
            <person name="Shinya K."/>
            <person name="Ikeda H."/>
        </authorList>
    </citation>
    <scope>NUCLEOTIDE SEQUENCE [LARGE SCALE GENOMIC DNA]</scope>
    <source>
        <strain evidence="1 2">M497-1</strain>
    </source>
</reference>
<dbReference type="EMBL" id="AP014940">
    <property type="protein sequence ID" value="BAV97515.1"/>
    <property type="molecule type" value="Genomic_DNA"/>
</dbReference>
<protein>
    <submittedName>
        <fullName evidence="1">Uncharacterized protein</fullName>
    </submittedName>
</protein>
<dbReference type="RefSeq" id="WP_096377653.1">
    <property type="nucleotide sequence ID" value="NZ_AP014940.1"/>
</dbReference>